<protein>
    <submittedName>
        <fullName evidence="2">Uncharacterized protein</fullName>
    </submittedName>
</protein>
<comment type="caution">
    <text evidence="2">The sequence shown here is derived from an EMBL/GenBank/DDBJ whole genome shotgun (WGS) entry which is preliminary data.</text>
</comment>
<feature type="compositionally biased region" description="Basic and acidic residues" evidence="1">
    <location>
        <begin position="16"/>
        <end position="25"/>
    </location>
</feature>
<dbReference type="Proteomes" id="UP000315295">
    <property type="component" value="Unassembled WGS sequence"/>
</dbReference>
<evidence type="ECO:0000313" key="3">
    <source>
        <dbReference type="Proteomes" id="UP000315295"/>
    </source>
</evidence>
<accession>A0A540LF89</accession>
<proteinExistence type="predicted"/>
<evidence type="ECO:0000313" key="2">
    <source>
        <dbReference type="EMBL" id="TQD85148.1"/>
    </source>
</evidence>
<dbReference type="AlphaFoldDB" id="A0A540LF89"/>
<keyword evidence="3" id="KW-1185">Reference proteome</keyword>
<dbReference type="EMBL" id="VIEB01000610">
    <property type="protein sequence ID" value="TQD85148.1"/>
    <property type="molecule type" value="Genomic_DNA"/>
</dbReference>
<sequence length="79" mass="8992">MNSGSDSGRSTSASDFEGRVGGRDGIRRRRRKDMRPWAWRVGGLGSVNNFMQRRLLAGVGFWDEEDEGLEQEFAGDLRW</sequence>
<name>A0A540LF89_MALBA</name>
<gene>
    <name evidence="2" type="ORF">C1H46_029322</name>
</gene>
<organism evidence="2 3">
    <name type="scientific">Malus baccata</name>
    <name type="common">Siberian crab apple</name>
    <name type="synonym">Pyrus baccata</name>
    <dbReference type="NCBI Taxonomy" id="106549"/>
    <lineage>
        <taxon>Eukaryota</taxon>
        <taxon>Viridiplantae</taxon>
        <taxon>Streptophyta</taxon>
        <taxon>Embryophyta</taxon>
        <taxon>Tracheophyta</taxon>
        <taxon>Spermatophyta</taxon>
        <taxon>Magnoliopsida</taxon>
        <taxon>eudicotyledons</taxon>
        <taxon>Gunneridae</taxon>
        <taxon>Pentapetalae</taxon>
        <taxon>rosids</taxon>
        <taxon>fabids</taxon>
        <taxon>Rosales</taxon>
        <taxon>Rosaceae</taxon>
        <taxon>Amygdaloideae</taxon>
        <taxon>Maleae</taxon>
        <taxon>Malus</taxon>
    </lineage>
</organism>
<reference evidence="2 3" key="1">
    <citation type="journal article" date="2019" name="G3 (Bethesda)">
        <title>Sequencing of a Wild Apple (Malus baccata) Genome Unravels the Differences Between Cultivated and Wild Apple Species Regarding Disease Resistance and Cold Tolerance.</title>
        <authorList>
            <person name="Chen X."/>
        </authorList>
    </citation>
    <scope>NUCLEOTIDE SEQUENCE [LARGE SCALE GENOMIC DNA]</scope>
    <source>
        <strain evidence="3">cv. Shandingzi</strain>
        <tissue evidence="2">Leaves</tissue>
    </source>
</reference>
<feature type="region of interest" description="Disordered" evidence="1">
    <location>
        <begin position="1"/>
        <end position="30"/>
    </location>
</feature>
<evidence type="ECO:0000256" key="1">
    <source>
        <dbReference type="SAM" id="MobiDB-lite"/>
    </source>
</evidence>
<feature type="compositionally biased region" description="Low complexity" evidence="1">
    <location>
        <begin position="1"/>
        <end position="15"/>
    </location>
</feature>